<evidence type="ECO:0008006" key="3">
    <source>
        <dbReference type="Google" id="ProtNLM"/>
    </source>
</evidence>
<protein>
    <recommendedName>
        <fullName evidence="3">DNA-binding protein</fullName>
    </recommendedName>
</protein>
<reference evidence="1 2" key="1">
    <citation type="submission" date="2017-06" db="EMBL/GenBank/DDBJ databases">
        <authorList>
            <person name="Swanenburg J."/>
            <person name="Kort R."/>
        </authorList>
    </citation>
    <scope>NUCLEOTIDE SEQUENCE [LARGE SCALE GENOMIC DNA]</scope>
    <source>
        <strain evidence="1 2">RL05</strain>
    </source>
</reference>
<evidence type="ECO:0000313" key="1">
    <source>
        <dbReference type="EMBL" id="TDN29381.1"/>
    </source>
</evidence>
<accession>A0A4R6CQT4</accession>
<sequence length="71" mass="8650">MKELLTKQQVMEKYDIKENTFYKYRSACLKSSYSDAVITPTGRKTLIDAKRWQEYWEYLSNKRKQRLYGID</sequence>
<proteinExistence type="predicted"/>
<organism evidence="1 2">
    <name type="scientific">Lactobacillus crispatus</name>
    <dbReference type="NCBI Taxonomy" id="47770"/>
    <lineage>
        <taxon>Bacteria</taxon>
        <taxon>Bacillati</taxon>
        <taxon>Bacillota</taxon>
        <taxon>Bacilli</taxon>
        <taxon>Lactobacillales</taxon>
        <taxon>Lactobacillaceae</taxon>
        <taxon>Lactobacillus</taxon>
    </lineage>
</organism>
<evidence type="ECO:0000313" key="2">
    <source>
        <dbReference type="Proteomes" id="UP000295195"/>
    </source>
</evidence>
<dbReference type="EMBL" id="NKLP01000210">
    <property type="protein sequence ID" value="TDN29381.1"/>
    <property type="molecule type" value="Genomic_DNA"/>
</dbReference>
<name>A0A4R6CQT4_9LACO</name>
<dbReference type="Proteomes" id="UP000295195">
    <property type="component" value="Unassembled WGS sequence"/>
</dbReference>
<dbReference type="AlphaFoldDB" id="A0A4R6CQT4"/>
<comment type="caution">
    <text evidence="1">The sequence shown here is derived from an EMBL/GenBank/DDBJ whole genome shotgun (WGS) entry which is preliminary data.</text>
</comment>
<dbReference type="RefSeq" id="WP_133476690.1">
    <property type="nucleotide sequence ID" value="NZ_NKLH01000238.1"/>
</dbReference>
<gene>
    <name evidence="1" type="ORF">CEE75_11050</name>
</gene>